<dbReference type="EMBL" id="CP109872">
    <property type="protein sequence ID" value="UYW71532.1"/>
    <property type="molecule type" value="Genomic_DNA"/>
</dbReference>
<evidence type="ECO:0000313" key="2">
    <source>
        <dbReference type="EMBL" id="UYW71532.1"/>
    </source>
</evidence>
<evidence type="ECO:0000313" key="3">
    <source>
        <dbReference type="Proteomes" id="UP001163707"/>
    </source>
</evidence>
<protein>
    <submittedName>
        <fullName evidence="2">Uncharacterized protein</fullName>
    </submittedName>
</protein>
<evidence type="ECO:0000256" key="1">
    <source>
        <dbReference type="SAM" id="SignalP"/>
    </source>
</evidence>
<dbReference type="RefSeq" id="WP_073523181.1">
    <property type="nucleotide sequence ID" value="NZ_CP109872.2"/>
</dbReference>
<feature type="signal peptide" evidence="1">
    <location>
        <begin position="1"/>
        <end position="26"/>
    </location>
</feature>
<dbReference type="Proteomes" id="UP001163707">
    <property type="component" value="Chromosome"/>
</dbReference>
<gene>
    <name evidence="2" type="ORF">OK229_12170</name>
</gene>
<sequence length="217" mass="23899">MKKLKLSVLSTALVVSMLGVNTSASAAISGSTDSQILQEELSNIEYQSDAVEIINTDELPKDTPTINFDTIEDFEKFVKEYESFQTYNENIVSESSNTLDNQFPIAYANGSKTIHWYTAEDWSSFYKLYLPSKMWIDFTYTYSGSGSNKTFTKITSIKSNSGSIPSSWNQTTAVSNISGNKKSVTIKVTGYFLLGVNIGGQSVGAKFHGSFTKKANV</sequence>
<feature type="chain" id="PRO_5042109984" evidence="1">
    <location>
        <begin position="27"/>
        <end position="217"/>
    </location>
</feature>
<proteinExistence type="predicted"/>
<organism evidence="2 3">
    <name type="scientific">Bacillus cereus</name>
    <dbReference type="NCBI Taxonomy" id="1396"/>
    <lineage>
        <taxon>Bacteria</taxon>
        <taxon>Bacillati</taxon>
        <taxon>Bacillota</taxon>
        <taxon>Bacilli</taxon>
        <taxon>Bacillales</taxon>
        <taxon>Bacillaceae</taxon>
        <taxon>Bacillus</taxon>
        <taxon>Bacillus cereus group</taxon>
    </lineage>
</organism>
<keyword evidence="1" id="KW-0732">Signal</keyword>
<reference evidence="2" key="1">
    <citation type="submission" date="2023-02" db="EMBL/GenBank/DDBJ databases">
        <title>Complete Genome Sequence of Bacillus cereus sensu lato isolate BC38B from pepper closely related to the Bacillus anthracis clade.</title>
        <authorList>
            <person name="Abdelli M."/>
            <person name="Cerar Kisek T."/>
            <person name="Falaise C."/>
            <person name="Cumont A."/>
            <person name="Giraud M."/>
            <person name="Chatoux J."/>
            <person name="Rogee S."/>
            <person name="Dadvisard M."/>
            <person name="Larigauderie G."/>
            <person name="Raynaud F."/>
            <person name="Godic Torkar K."/>
            <person name="Ramisse V."/>
        </authorList>
    </citation>
    <scope>NUCLEOTIDE SEQUENCE</scope>
    <source>
        <strain evidence="2">BC38B</strain>
    </source>
</reference>
<dbReference type="AlphaFoldDB" id="A0AAE9PH58"/>
<name>A0AAE9PH58_BACCE</name>
<accession>A0AAE9PH58</accession>